<dbReference type="AlphaFoldDB" id="A0A6J8CIZ6"/>
<sequence>MKFALCDRNYLPFSNLILRVHDVWTGILGDSFVFDFSNSLSVKAYDEMIKQFLELKWNLHRIGKNELNQAENVLFATYNNYTEFAENMKSNLYNALKIEETKHMNTFNKFINNSHLKHLMKHWRLIITEKLQTEQEKIIWTLQKDYEKLVERVKLKREQSLRQTEYEEELMKMVRNLNEDQGRSCR</sequence>
<dbReference type="Proteomes" id="UP000507470">
    <property type="component" value="Unassembled WGS sequence"/>
</dbReference>
<name>A0A6J8CIZ6_MYTCO</name>
<organism evidence="1 2">
    <name type="scientific">Mytilus coruscus</name>
    <name type="common">Sea mussel</name>
    <dbReference type="NCBI Taxonomy" id="42192"/>
    <lineage>
        <taxon>Eukaryota</taxon>
        <taxon>Metazoa</taxon>
        <taxon>Spiralia</taxon>
        <taxon>Lophotrochozoa</taxon>
        <taxon>Mollusca</taxon>
        <taxon>Bivalvia</taxon>
        <taxon>Autobranchia</taxon>
        <taxon>Pteriomorphia</taxon>
        <taxon>Mytilida</taxon>
        <taxon>Mytiloidea</taxon>
        <taxon>Mytilidae</taxon>
        <taxon>Mytilinae</taxon>
        <taxon>Mytilus</taxon>
    </lineage>
</organism>
<evidence type="ECO:0000313" key="2">
    <source>
        <dbReference type="Proteomes" id="UP000507470"/>
    </source>
</evidence>
<accession>A0A6J8CIZ6</accession>
<proteinExistence type="predicted"/>
<dbReference type="PANTHER" id="PTHR22796">
    <property type="entry name" value="URG4-RELATED"/>
    <property type="match status" value="1"/>
</dbReference>
<keyword evidence="2" id="KW-1185">Reference proteome</keyword>
<protein>
    <submittedName>
        <fullName evidence="1">Uncharacterized protein</fullName>
    </submittedName>
</protein>
<dbReference type="PANTHER" id="PTHR22796:SF13">
    <property type="entry name" value="UP-REGULATOR OF CELL PROLIFERATION"/>
    <property type="match status" value="1"/>
</dbReference>
<dbReference type="EMBL" id="CACVKT020005427">
    <property type="protein sequence ID" value="CAC5394984.1"/>
    <property type="molecule type" value="Genomic_DNA"/>
</dbReference>
<reference evidence="1 2" key="1">
    <citation type="submission" date="2020-06" db="EMBL/GenBank/DDBJ databases">
        <authorList>
            <person name="Li R."/>
            <person name="Bekaert M."/>
        </authorList>
    </citation>
    <scope>NUCLEOTIDE SEQUENCE [LARGE SCALE GENOMIC DNA]</scope>
    <source>
        <strain evidence="2">wild</strain>
    </source>
</reference>
<gene>
    <name evidence="1" type="ORF">MCOR_29700</name>
</gene>
<evidence type="ECO:0000313" key="1">
    <source>
        <dbReference type="EMBL" id="CAC5394984.1"/>
    </source>
</evidence>